<protein>
    <submittedName>
        <fullName evidence="4">Amidohydrolase family protein</fullName>
    </submittedName>
</protein>
<evidence type="ECO:0000256" key="1">
    <source>
        <dbReference type="ARBA" id="ARBA00006745"/>
    </source>
</evidence>
<evidence type="ECO:0000256" key="2">
    <source>
        <dbReference type="ARBA" id="ARBA00022801"/>
    </source>
</evidence>
<keyword evidence="5" id="KW-1185">Reference proteome</keyword>
<organism evidence="4 5">
    <name type="scientific">Prosthecodimorpha staleyi</name>
    <dbReference type="NCBI Taxonomy" id="2840188"/>
    <lineage>
        <taxon>Bacteria</taxon>
        <taxon>Pseudomonadati</taxon>
        <taxon>Pseudomonadota</taxon>
        <taxon>Alphaproteobacteria</taxon>
        <taxon>Hyphomicrobiales</taxon>
        <taxon>Ancalomicrobiaceae</taxon>
        <taxon>Prosthecodimorpha</taxon>
    </lineage>
</organism>
<dbReference type="InterPro" id="IPR006680">
    <property type="entry name" value="Amidohydro-rel"/>
</dbReference>
<dbReference type="Pfam" id="PF01979">
    <property type="entry name" value="Amidohydro_1"/>
    <property type="match status" value="1"/>
</dbReference>
<dbReference type="InterPro" id="IPR032466">
    <property type="entry name" value="Metal_Hydrolase"/>
</dbReference>
<dbReference type="RefSeq" id="WP_261971697.1">
    <property type="nucleotide sequence ID" value="NZ_JAHHZF010000023.1"/>
</dbReference>
<comment type="similarity">
    <text evidence="1">Belongs to the metallo-dependent hydrolases superfamily. ATZ/TRZ family.</text>
</comment>
<dbReference type="Proteomes" id="UP000766595">
    <property type="component" value="Unassembled WGS sequence"/>
</dbReference>
<dbReference type="AlphaFoldDB" id="A0A947DC37"/>
<name>A0A947DC37_9HYPH</name>
<accession>A0A947DC37</accession>
<dbReference type="PANTHER" id="PTHR43794:SF11">
    <property type="entry name" value="AMIDOHYDROLASE-RELATED DOMAIN-CONTAINING PROTEIN"/>
    <property type="match status" value="1"/>
</dbReference>
<proteinExistence type="inferred from homology"/>
<evidence type="ECO:0000313" key="4">
    <source>
        <dbReference type="EMBL" id="MBT9293202.1"/>
    </source>
</evidence>
<feature type="domain" description="Amidohydrolase-related" evidence="3">
    <location>
        <begin position="49"/>
        <end position="427"/>
    </location>
</feature>
<evidence type="ECO:0000259" key="3">
    <source>
        <dbReference type="Pfam" id="PF01979"/>
    </source>
</evidence>
<evidence type="ECO:0000313" key="5">
    <source>
        <dbReference type="Proteomes" id="UP000766595"/>
    </source>
</evidence>
<comment type="caution">
    <text evidence="4">The sequence shown here is derived from an EMBL/GenBank/DDBJ whole genome shotgun (WGS) entry which is preliminary data.</text>
</comment>
<dbReference type="Gene3D" id="3.20.20.140">
    <property type="entry name" value="Metal-dependent hydrolases"/>
    <property type="match status" value="1"/>
</dbReference>
<gene>
    <name evidence="4" type="ORF">KL771_27360</name>
</gene>
<dbReference type="SUPFAM" id="SSF51338">
    <property type="entry name" value="Composite domain of metallo-dependent hydrolases"/>
    <property type="match status" value="1"/>
</dbReference>
<dbReference type="GO" id="GO:0016810">
    <property type="term" value="F:hydrolase activity, acting on carbon-nitrogen (but not peptide) bonds"/>
    <property type="evidence" value="ECO:0007669"/>
    <property type="project" value="InterPro"/>
</dbReference>
<dbReference type="PANTHER" id="PTHR43794">
    <property type="entry name" value="AMINOHYDROLASE SSNA-RELATED"/>
    <property type="match status" value="1"/>
</dbReference>
<dbReference type="InterPro" id="IPR050287">
    <property type="entry name" value="MTA/SAH_deaminase"/>
</dbReference>
<sequence>MTERTLVVENALIGPDYRPSGPVAIVLEAGRIGAMTPLAAAPPGRRLLALPALADAHNHGRPISTTAFAASGKPLESWLPRLAAMPPIEARLGGLGFFGHAALGGVGAVMIHQTRTSGLVPLADEVRALEQAAGTIGIQAAYAVSVRDRNPLVYGDGEPVLSDMPGSARATIEALFKAPAVDPAAHVAMVEAIAAAVERPGFSVQFGPNGVQWCSDALLGAIAESSARTGRRVHMHLLETKYQRAWADRTFPDGIVRHLGRLGLLSPRLTLAHCVWARPEELADLAAAGVTISVNTSSNLVLKSGIAPVAAMREAGVAVALGLDNSAFDEDDDALRDLRLFKHLQAGWGYDETITPQDALGFAAGNGRRSLGLDGAGTLAPGEPADLLLLDLDRLDPDRILPIDPVQLVFTRATKAAIAALVVAGRTIVEDGRLVGTDMAAVDAEIRSRYRAGMADRAAFLAAWPELEPRLARFYRDTLGCC</sequence>
<reference evidence="4 5" key="1">
    <citation type="submission" date="2021-06" db="EMBL/GenBank/DDBJ databases">
        <authorList>
            <person name="Grouzdev D.S."/>
            <person name="Koziaeva V."/>
        </authorList>
    </citation>
    <scope>NUCLEOTIDE SEQUENCE [LARGE SCALE GENOMIC DNA]</scope>
    <source>
        <strain evidence="4 5">22</strain>
    </source>
</reference>
<dbReference type="SUPFAM" id="SSF51556">
    <property type="entry name" value="Metallo-dependent hydrolases"/>
    <property type="match status" value="1"/>
</dbReference>
<dbReference type="EMBL" id="JAHHZF010000023">
    <property type="protein sequence ID" value="MBT9293202.1"/>
    <property type="molecule type" value="Genomic_DNA"/>
</dbReference>
<dbReference type="InterPro" id="IPR011059">
    <property type="entry name" value="Metal-dep_hydrolase_composite"/>
</dbReference>
<keyword evidence="2" id="KW-0378">Hydrolase</keyword>